<sequence>MNKKSTFKNLKILGFSFFTGMLLAFPGAEAFAQNVKKLGTTSDSIAVVTITGIVKDEQGNPLPGASVMARSIRKGISTNTDGYFSIIVPKGSLLHISYVAMVTKEVKAESNRSMVIVLKSSDASLGEVVITGYNQTTTRRTTGSVAIVDGDELKDKPLQNIDKLLQGKVAGLAVTSISGRPGQSASIRIRGTNTITGNAEPLWVVDGVPLQKDIPSITSSQIKAGDFNTIFSGGIAGINPYDIASVTVLKDASAAAIYGSRAAGGVIVVTTKKGVAGKMQVSYSTNASLTLAPQRDNNLMNSTEKLAWEQQLWDQFSLDGFTNKGYYPTIGLVGMVRSGYGQYAGLSKAEQDAIIAKAGETSTDWFKELFKNSFSQSHYLSFSGGSDKNTYYVSTGYNNNNGLVRKTNADRYNVNSKLSLTPNKKMSIGFNLDLSYQTAKGPSTSQNLFEYAYFANPYEHPYNANGDYKADGTYFNLKKINGGGYDLLTPPNGINVFREINETSSIAKNFSSTVTADISYKFTDNFKFIGLGSYSYTDNRNENINGRYTNAAFQDRLYFDGVSSQRTYGSIAQSTSNNSSYLLRGQFQYDKKLGEKHNISALAGSEIRRQQMKNIFTKRYGYDEITGNSSMPIPPKPINSDKIDYNDLITYAAMMDALAGQSLSEEAFASFYASVDYAYNKKYITSVTARTDGSNNFGSNQQFNPAWSLGFSWNTDQEVFFESLKPIFSSLSFKVSTGYTGNVNKGVYPQLVMDYSNAFRKTYNDYYRMGNIGNAPNPNLRWEKTQDMKAAMDFGLLKERIHGLVEVYHRKSTDLVSQLRVPSTTGFNSQSFNTSETTNQGLELTLSTLNIKNKTFSWSTSVNAAYNINKLTKFTTPSGSMKTSEGQLVGYPLGSIFSGKVIGIDPETGIYKYELRPDAKITDRADLTNYNNYLFYLGTKTAPLTGGFSTSASYNNFSLSVGGNYSIGGKIVEKISPPLSSGSLNGTTTETLPTQENDLYLNHVNVSRNWANRWTPSNPITTGYPRLIDAHATPLLLSLTNPTSSTITDASMMQNVSYLRVGSVTGAYSLPANVVKRMNLQSLSFSFSVTNLFTITNYKGIDPETPGAVYPLTRSCSFGINVGL</sequence>
<dbReference type="InterPro" id="IPR023996">
    <property type="entry name" value="TonB-dep_OMP_SusC/RagA"/>
</dbReference>
<dbReference type="NCBIfam" id="TIGR04056">
    <property type="entry name" value="OMP_RagA_SusC"/>
    <property type="match status" value="1"/>
</dbReference>
<evidence type="ECO:0000256" key="2">
    <source>
        <dbReference type="ARBA" id="ARBA00022448"/>
    </source>
</evidence>
<reference evidence="10" key="1">
    <citation type="submission" date="2023-03" db="EMBL/GenBank/DDBJ databases">
        <title>Andean soil-derived lignocellulolytic bacterial consortium as a source of novel taxa and putative plastic-active enzymes.</title>
        <authorList>
            <person name="Diaz-Garcia L."/>
            <person name="Chuvochina M."/>
            <person name="Feuerriegel G."/>
            <person name="Bunk B."/>
            <person name="Sproer C."/>
            <person name="Streit W.R."/>
            <person name="Rodriguez L.M."/>
            <person name="Overmann J."/>
            <person name="Jimenez D.J."/>
        </authorList>
    </citation>
    <scope>NUCLEOTIDE SEQUENCE</scope>
    <source>
        <strain evidence="10">MAG 3858</strain>
    </source>
</reference>
<evidence type="ECO:0000256" key="4">
    <source>
        <dbReference type="ARBA" id="ARBA00022692"/>
    </source>
</evidence>
<keyword evidence="3 7" id="KW-1134">Transmembrane beta strand</keyword>
<name>A0AAJ5W3Y0_9SPHI</name>
<dbReference type="InterPro" id="IPR008969">
    <property type="entry name" value="CarboxyPept-like_regulatory"/>
</dbReference>
<dbReference type="AlphaFoldDB" id="A0AAJ5W3Y0"/>
<feature type="signal peptide" evidence="8">
    <location>
        <begin position="1"/>
        <end position="24"/>
    </location>
</feature>
<dbReference type="SUPFAM" id="SSF56935">
    <property type="entry name" value="Porins"/>
    <property type="match status" value="1"/>
</dbReference>
<dbReference type="Gene3D" id="2.170.130.10">
    <property type="entry name" value="TonB-dependent receptor, plug domain"/>
    <property type="match status" value="1"/>
</dbReference>
<dbReference type="InterPro" id="IPR037066">
    <property type="entry name" value="Plug_dom_sf"/>
</dbReference>
<dbReference type="InterPro" id="IPR012910">
    <property type="entry name" value="Plug_dom"/>
</dbReference>
<comment type="subcellular location">
    <subcellularLocation>
        <location evidence="1 7">Cell outer membrane</location>
        <topology evidence="1 7">Multi-pass membrane protein</topology>
    </subcellularLocation>
</comment>
<evidence type="ECO:0000256" key="1">
    <source>
        <dbReference type="ARBA" id="ARBA00004571"/>
    </source>
</evidence>
<feature type="chain" id="PRO_5042476205" evidence="8">
    <location>
        <begin position="25"/>
        <end position="1124"/>
    </location>
</feature>
<dbReference type="SUPFAM" id="SSF49464">
    <property type="entry name" value="Carboxypeptidase regulatory domain-like"/>
    <property type="match status" value="1"/>
</dbReference>
<evidence type="ECO:0000256" key="3">
    <source>
        <dbReference type="ARBA" id="ARBA00022452"/>
    </source>
</evidence>
<evidence type="ECO:0000256" key="8">
    <source>
        <dbReference type="SAM" id="SignalP"/>
    </source>
</evidence>
<dbReference type="Gene3D" id="2.40.170.20">
    <property type="entry name" value="TonB-dependent receptor, beta-barrel domain"/>
    <property type="match status" value="1"/>
</dbReference>
<protein>
    <submittedName>
        <fullName evidence="10">SusC/RagA family TonB-linked outer membrane protein</fullName>
    </submittedName>
</protein>
<keyword evidence="8" id="KW-0732">Signal</keyword>
<organism evidence="10 11">
    <name type="scientific">Candidatus Pedobacter colombiensis</name>
    <dbReference type="NCBI Taxonomy" id="3121371"/>
    <lineage>
        <taxon>Bacteria</taxon>
        <taxon>Pseudomonadati</taxon>
        <taxon>Bacteroidota</taxon>
        <taxon>Sphingobacteriia</taxon>
        <taxon>Sphingobacteriales</taxon>
        <taxon>Sphingobacteriaceae</taxon>
        <taxon>Pedobacter</taxon>
    </lineage>
</organism>
<gene>
    <name evidence="10" type="ORF">P0Y49_11895</name>
</gene>
<evidence type="ECO:0000256" key="5">
    <source>
        <dbReference type="ARBA" id="ARBA00023136"/>
    </source>
</evidence>
<dbReference type="Pfam" id="PF13715">
    <property type="entry name" value="CarbopepD_reg_2"/>
    <property type="match status" value="1"/>
</dbReference>
<keyword evidence="2 7" id="KW-0813">Transport</keyword>
<evidence type="ECO:0000313" key="10">
    <source>
        <dbReference type="EMBL" id="WEK17497.1"/>
    </source>
</evidence>
<dbReference type="InterPro" id="IPR023997">
    <property type="entry name" value="TonB-dep_OMP_SusC/RagA_CS"/>
</dbReference>
<evidence type="ECO:0000256" key="6">
    <source>
        <dbReference type="ARBA" id="ARBA00023237"/>
    </source>
</evidence>
<evidence type="ECO:0000256" key="7">
    <source>
        <dbReference type="PROSITE-ProRule" id="PRU01360"/>
    </source>
</evidence>
<proteinExistence type="inferred from homology"/>
<evidence type="ECO:0000259" key="9">
    <source>
        <dbReference type="Pfam" id="PF07715"/>
    </source>
</evidence>
<accession>A0AAJ5W3Y0</accession>
<feature type="domain" description="TonB-dependent receptor plug" evidence="9">
    <location>
        <begin position="138"/>
        <end position="266"/>
    </location>
</feature>
<keyword evidence="5 7" id="KW-0472">Membrane</keyword>
<dbReference type="GO" id="GO:0009279">
    <property type="term" value="C:cell outer membrane"/>
    <property type="evidence" value="ECO:0007669"/>
    <property type="project" value="UniProtKB-SubCell"/>
</dbReference>
<keyword evidence="4 7" id="KW-0812">Transmembrane</keyword>
<dbReference type="InterPro" id="IPR036942">
    <property type="entry name" value="Beta-barrel_TonB_sf"/>
</dbReference>
<dbReference type="PROSITE" id="PS52016">
    <property type="entry name" value="TONB_DEPENDENT_REC_3"/>
    <property type="match status" value="1"/>
</dbReference>
<dbReference type="EMBL" id="CP119313">
    <property type="protein sequence ID" value="WEK17497.1"/>
    <property type="molecule type" value="Genomic_DNA"/>
</dbReference>
<dbReference type="NCBIfam" id="TIGR04057">
    <property type="entry name" value="SusC_RagA_signa"/>
    <property type="match status" value="1"/>
</dbReference>
<dbReference type="InterPro" id="IPR039426">
    <property type="entry name" value="TonB-dep_rcpt-like"/>
</dbReference>
<comment type="similarity">
    <text evidence="7">Belongs to the TonB-dependent receptor family.</text>
</comment>
<dbReference type="Pfam" id="PF07715">
    <property type="entry name" value="Plug"/>
    <property type="match status" value="1"/>
</dbReference>
<keyword evidence="6 7" id="KW-0998">Cell outer membrane</keyword>
<evidence type="ECO:0000313" key="11">
    <source>
        <dbReference type="Proteomes" id="UP001214530"/>
    </source>
</evidence>
<dbReference type="Proteomes" id="UP001214530">
    <property type="component" value="Chromosome"/>
</dbReference>
<dbReference type="Gene3D" id="2.60.40.1120">
    <property type="entry name" value="Carboxypeptidase-like, regulatory domain"/>
    <property type="match status" value="1"/>
</dbReference>